<reference evidence="3 4" key="1">
    <citation type="submission" date="2006-05" db="EMBL/GenBank/DDBJ databases">
        <authorList>
            <person name="King G."/>
            <person name="Ferriera S."/>
            <person name="Johnson J."/>
            <person name="Kravitz S."/>
            <person name="Beeson K."/>
            <person name="Sutton G."/>
            <person name="Rogers Y.-H."/>
            <person name="Friedman R."/>
            <person name="Frazier M."/>
            <person name="Venter J.C."/>
        </authorList>
    </citation>
    <scope>NUCLEOTIDE SEQUENCE [LARGE SCALE GENOMIC DNA]</scope>
    <source>
        <strain evidence="4">ATCC 25650 / DSM 13394 / JCM 20685 / NBRC 16684 / NCIMB 2208 / IAM 12614 / B1</strain>
    </source>
</reference>
<dbReference type="SUPFAM" id="SSF160935">
    <property type="entry name" value="VPA0735-like"/>
    <property type="match status" value="1"/>
</dbReference>
<dbReference type="GeneID" id="68872924"/>
<dbReference type="InterPro" id="IPR010621">
    <property type="entry name" value="DUF1214"/>
</dbReference>
<proteinExistence type="predicted"/>
<dbReference type="eggNOG" id="COG5361">
    <property type="taxonomic scope" value="Bacteria"/>
</dbReference>
<dbReference type="Pfam" id="PF06742">
    <property type="entry name" value="DUF1214"/>
    <property type="match status" value="1"/>
</dbReference>
<comment type="caution">
    <text evidence="3">The sequence shown here is derived from an EMBL/GenBank/DDBJ whole genome shotgun (WGS) entry which is preliminary data.</text>
</comment>
<dbReference type="InterPro" id="IPR037049">
    <property type="entry name" value="DUF1214_C_sf"/>
</dbReference>
<sequence length="88" mass="10304">MTFAKGEEPPVKGFWSITMYEIDQGWWFTPNVLNKFTVSPRNDLTKNADGSLTLYFQNEPPAKDKQAKEPPQTRRPENQETYQAIYFK</sequence>
<dbReference type="AlphaFoldDB" id="A0P1P4"/>
<dbReference type="RefSeq" id="WP_006939144.1">
    <property type="nucleotide sequence ID" value="NZ_AAUW01000024.1"/>
</dbReference>
<dbReference type="PANTHER" id="PTHR36509:SF2">
    <property type="entry name" value="BLL3101 PROTEIN"/>
    <property type="match status" value="1"/>
</dbReference>
<feature type="domain" description="DUF1214" evidence="2">
    <location>
        <begin position="1"/>
        <end position="66"/>
    </location>
</feature>
<gene>
    <name evidence="3" type="ORF">SIAM614_29611</name>
</gene>
<dbReference type="PANTHER" id="PTHR36509">
    <property type="entry name" value="BLL3101 PROTEIN"/>
    <property type="match status" value="1"/>
</dbReference>
<evidence type="ECO:0000256" key="1">
    <source>
        <dbReference type="SAM" id="MobiDB-lite"/>
    </source>
</evidence>
<evidence type="ECO:0000313" key="4">
    <source>
        <dbReference type="Proteomes" id="UP000004848"/>
    </source>
</evidence>
<feature type="region of interest" description="Disordered" evidence="1">
    <location>
        <begin position="55"/>
        <end position="88"/>
    </location>
</feature>
<evidence type="ECO:0000313" key="3">
    <source>
        <dbReference type="EMBL" id="EAV40970.1"/>
    </source>
</evidence>
<dbReference type="Proteomes" id="UP000004848">
    <property type="component" value="Unassembled WGS sequence"/>
</dbReference>
<evidence type="ECO:0000259" key="2">
    <source>
        <dbReference type="Pfam" id="PF06742"/>
    </source>
</evidence>
<dbReference type="EMBL" id="AAUW01000024">
    <property type="protein sequence ID" value="EAV40970.1"/>
    <property type="molecule type" value="Genomic_DNA"/>
</dbReference>
<dbReference type="Gene3D" id="2.60.120.600">
    <property type="entry name" value="Domain of unknown function DUF1214, C-terminal domain"/>
    <property type="match status" value="1"/>
</dbReference>
<protein>
    <recommendedName>
        <fullName evidence="2">DUF1214 domain-containing protein</fullName>
    </recommendedName>
</protein>
<organism evidence="3 4">
    <name type="scientific">Roseibium aggregatum (strain ATCC 25650 / DSM 13394 / JCM 20685 / NBRC 16684 / NCIMB 2208 / IAM 12614 / B1)</name>
    <name type="common">Stappia aggregata</name>
    <dbReference type="NCBI Taxonomy" id="384765"/>
    <lineage>
        <taxon>Bacteria</taxon>
        <taxon>Pseudomonadati</taxon>
        <taxon>Pseudomonadota</taxon>
        <taxon>Alphaproteobacteria</taxon>
        <taxon>Hyphomicrobiales</taxon>
        <taxon>Stappiaceae</taxon>
        <taxon>Roseibium</taxon>
    </lineage>
</organism>
<accession>A0P1P4</accession>
<name>A0P1P4_ROSAI</name>
<feature type="compositionally biased region" description="Basic and acidic residues" evidence="1">
    <location>
        <begin position="61"/>
        <end position="78"/>
    </location>
</feature>